<feature type="compositionally biased region" description="Basic residues" evidence="1">
    <location>
        <begin position="38"/>
        <end position="48"/>
    </location>
</feature>
<evidence type="ECO:0000259" key="2">
    <source>
        <dbReference type="PROSITE" id="PS51186"/>
    </source>
</evidence>
<dbReference type="GO" id="GO:0016747">
    <property type="term" value="F:acyltransferase activity, transferring groups other than amino-acyl groups"/>
    <property type="evidence" value="ECO:0007669"/>
    <property type="project" value="InterPro"/>
</dbReference>
<gene>
    <name evidence="3" type="ORF">N177_1635</name>
</gene>
<dbReference type="Proteomes" id="UP000017819">
    <property type="component" value="Unassembled WGS sequence"/>
</dbReference>
<dbReference type="InterPro" id="IPR016181">
    <property type="entry name" value="Acyl_CoA_acyltransferase"/>
</dbReference>
<feature type="compositionally biased region" description="Basic residues" evidence="1">
    <location>
        <begin position="10"/>
        <end position="22"/>
    </location>
</feature>
<evidence type="ECO:0000313" key="4">
    <source>
        <dbReference type="Proteomes" id="UP000017819"/>
    </source>
</evidence>
<accession>V4THL7</accession>
<sequence>MAERAGRRLLLPRRRGRPRGRLLRATDRRRAGGAPPRLRLRREGRPRRGGGQLAAFAEEAARDLGALSVTLKAETDNEAAMRLYQGAGYEELGRRHGMATMRKDFA</sequence>
<dbReference type="PROSITE" id="PS51186">
    <property type="entry name" value="GNAT"/>
    <property type="match status" value="1"/>
</dbReference>
<feature type="domain" description="N-acetyltransferase" evidence="2">
    <location>
        <begin position="1"/>
        <end position="106"/>
    </location>
</feature>
<comment type="caution">
    <text evidence="3">The sequence shown here is derived from an EMBL/GenBank/DDBJ whole genome shotgun (WGS) entry which is preliminary data.</text>
</comment>
<protein>
    <recommendedName>
        <fullName evidence="2">N-acetyltransferase domain-containing protein</fullName>
    </recommendedName>
</protein>
<dbReference type="SUPFAM" id="SSF55729">
    <property type="entry name" value="Acyl-CoA N-acyltransferases (Nat)"/>
    <property type="match status" value="1"/>
</dbReference>
<keyword evidence="4" id="KW-1185">Reference proteome</keyword>
<feature type="region of interest" description="Disordered" evidence="1">
    <location>
        <begin position="1"/>
        <end position="50"/>
    </location>
</feature>
<dbReference type="eggNOG" id="ENOG5030PJ6">
    <property type="taxonomic scope" value="Bacteria"/>
</dbReference>
<dbReference type="InterPro" id="IPR000182">
    <property type="entry name" value="GNAT_dom"/>
</dbReference>
<evidence type="ECO:0000313" key="3">
    <source>
        <dbReference type="EMBL" id="ESR25523.1"/>
    </source>
</evidence>
<dbReference type="STRING" id="631454.N177_1635"/>
<evidence type="ECO:0000256" key="1">
    <source>
        <dbReference type="SAM" id="MobiDB-lite"/>
    </source>
</evidence>
<dbReference type="Gene3D" id="3.40.630.30">
    <property type="match status" value="1"/>
</dbReference>
<dbReference type="AlphaFoldDB" id="V4THL7"/>
<dbReference type="EMBL" id="AWXZ01000019">
    <property type="protein sequence ID" value="ESR25523.1"/>
    <property type="molecule type" value="Genomic_DNA"/>
</dbReference>
<proteinExistence type="predicted"/>
<reference evidence="3 4" key="1">
    <citation type="journal article" date="2014" name="Genome Announc.">
        <title>Draft Genome Sequence of Lutibaculum baratangense Strain AMV1T, Isolated from a Mud Volcano in Andamans, India.</title>
        <authorList>
            <person name="Singh A."/>
            <person name="Sreenivas A."/>
            <person name="Sathyanarayana Reddy G."/>
            <person name="Pinnaka A.K."/>
            <person name="Shivaji S."/>
        </authorList>
    </citation>
    <scope>NUCLEOTIDE SEQUENCE [LARGE SCALE GENOMIC DNA]</scope>
    <source>
        <strain evidence="3 4">AMV1</strain>
    </source>
</reference>
<name>V4THL7_9HYPH</name>
<organism evidence="3 4">
    <name type="scientific">Lutibaculum baratangense AMV1</name>
    <dbReference type="NCBI Taxonomy" id="631454"/>
    <lineage>
        <taxon>Bacteria</taxon>
        <taxon>Pseudomonadati</taxon>
        <taxon>Pseudomonadota</taxon>
        <taxon>Alphaproteobacteria</taxon>
        <taxon>Hyphomicrobiales</taxon>
        <taxon>Tepidamorphaceae</taxon>
        <taxon>Lutibaculum</taxon>
    </lineage>
</organism>